<feature type="domain" description="CRC" evidence="5">
    <location>
        <begin position="85"/>
        <end position="163"/>
    </location>
</feature>
<evidence type="ECO:0000313" key="7">
    <source>
        <dbReference type="Proteomes" id="UP000729402"/>
    </source>
</evidence>
<dbReference type="AlphaFoldDB" id="A0A8J5SGM2"/>
<comment type="similarity">
    <text evidence="2">Belongs to the lin-54 family.</text>
</comment>
<proteinExistence type="inferred from homology"/>
<dbReference type="PANTHER" id="PTHR12446:SF58">
    <property type="entry name" value="OS06G0332700 PROTEIN"/>
    <property type="match status" value="1"/>
</dbReference>
<protein>
    <recommendedName>
        <fullName evidence="5">CRC domain-containing protein</fullName>
    </recommendedName>
</protein>
<evidence type="ECO:0000313" key="6">
    <source>
        <dbReference type="EMBL" id="KAG8075686.1"/>
    </source>
</evidence>
<dbReference type="GO" id="GO:0006355">
    <property type="term" value="P:regulation of DNA-templated transcription"/>
    <property type="evidence" value="ECO:0007669"/>
    <property type="project" value="TreeGrafter"/>
</dbReference>
<evidence type="ECO:0000256" key="4">
    <source>
        <dbReference type="SAM" id="MobiDB-lite"/>
    </source>
</evidence>
<feature type="compositionally biased region" description="Low complexity" evidence="4">
    <location>
        <begin position="1"/>
        <end position="13"/>
    </location>
</feature>
<comment type="subcellular location">
    <subcellularLocation>
        <location evidence="1">Nucleus</location>
    </subcellularLocation>
</comment>
<dbReference type="PROSITE" id="PS51634">
    <property type="entry name" value="CRC"/>
    <property type="match status" value="1"/>
</dbReference>
<dbReference type="InterPro" id="IPR028307">
    <property type="entry name" value="Lin-54_fam"/>
</dbReference>
<gene>
    <name evidence="6" type="ORF">GUJ93_ZPchr0006g44363</name>
</gene>
<dbReference type="GO" id="GO:0005634">
    <property type="term" value="C:nucleus"/>
    <property type="evidence" value="ECO:0007669"/>
    <property type="project" value="UniProtKB-SubCell"/>
</dbReference>
<evidence type="ECO:0000256" key="1">
    <source>
        <dbReference type="ARBA" id="ARBA00004123"/>
    </source>
</evidence>
<comment type="caution">
    <text evidence="6">The sequence shown here is derived from an EMBL/GenBank/DDBJ whole genome shotgun (WGS) entry which is preliminary data.</text>
</comment>
<organism evidence="6 7">
    <name type="scientific">Zizania palustris</name>
    <name type="common">Northern wild rice</name>
    <dbReference type="NCBI Taxonomy" id="103762"/>
    <lineage>
        <taxon>Eukaryota</taxon>
        <taxon>Viridiplantae</taxon>
        <taxon>Streptophyta</taxon>
        <taxon>Embryophyta</taxon>
        <taxon>Tracheophyta</taxon>
        <taxon>Spermatophyta</taxon>
        <taxon>Magnoliopsida</taxon>
        <taxon>Liliopsida</taxon>
        <taxon>Poales</taxon>
        <taxon>Poaceae</taxon>
        <taxon>BOP clade</taxon>
        <taxon>Oryzoideae</taxon>
        <taxon>Oryzeae</taxon>
        <taxon>Zizaniinae</taxon>
        <taxon>Zizania</taxon>
    </lineage>
</organism>
<evidence type="ECO:0000259" key="5">
    <source>
        <dbReference type="PROSITE" id="PS51634"/>
    </source>
</evidence>
<reference evidence="6" key="1">
    <citation type="journal article" date="2021" name="bioRxiv">
        <title>Whole Genome Assembly and Annotation of Northern Wild Rice, Zizania palustris L., Supports a Whole Genome Duplication in the Zizania Genus.</title>
        <authorList>
            <person name="Haas M."/>
            <person name="Kono T."/>
            <person name="Macchietto M."/>
            <person name="Millas R."/>
            <person name="McGilp L."/>
            <person name="Shao M."/>
            <person name="Duquette J."/>
            <person name="Hirsch C.N."/>
            <person name="Kimball J."/>
        </authorList>
    </citation>
    <scope>NUCLEOTIDE SEQUENCE</scope>
    <source>
        <tissue evidence="6">Fresh leaf tissue</tissue>
    </source>
</reference>
<dbReference type="Proteomes" id="UP000729402">
    <property type="component" value="Unassembled WGS sequence"/>
</dbReference>
<dbReference type="EMBL" id="JAAALK010000283">
    <property type="protein sequence ID" value="KAG8075686.1"/>
    <property type="molecule type" value="Genomic_DNA"/>
</dbReference>
<feature type="compositionally biased region" description="Pro residues" evidence="4">
    <location>
        <begin position="14"/>
        <end position="23"/>
    </location>
</feature>
<dbReference type="OrthoDB" id="6283463at2759"/>
<feature type="compositionally biased region" description="Low complexity" evidence="4">
    <location>
        <begin position="24"/>
        <end position="45"/>
    </location>
</feature>
<accession>A0A8J5SGM2</accession>
<dbReference type="SMART" id="SM01114">
    <property type="entry name" value="CXC"/>
    <property type="match status" value="1"/>
</dbReference>
<dbReference type="PANTHER" id="PTHR12446">
    <property type="entry name" value="TESMIN/TSO1-RELATED"/>
    <property type="match status" value="1"/>
</dbReference>
<keyword evidence="3" id="KW-0539">Nucleus</keyword>
<sequence>MDQQMQQQLQPTAPARPPAPAPAPASAGGMKAPPQPQQQQQPQPQLQMKPAASLHPVMPSPRPWPVAFTPMKPMVEMKSSPPTKKKKHCNCKNSQCLKLYCECFAAGLYCDGCNCKQCGNKVENESARQEAINSTKQRNPKAFQPKIENGSNTLSVRKVCAFL</sequence>
<dbReference type="Pfam" id="PF03638">
    <property type="entry name" value="TCR"/>
    <property type="match status" value="1"/>
</dbReference>
<evidence type="ECO:0000256" key="3">
    <source>
        <dbReference type="ARBA" id="ARBA00023242"/>
    </source>
</evidence>
<evidence type="ECO:0000256" key="2">
    <source>
        <dbReference type="ARBA" id="ARBA00007267"/>
    </source>
</evidence>
<dbReference type="InterPro" id="IPR033467">
    <property type="entry name" value="Tesmin/TSO1-like_CXC"/>
</dbReference>
<feature type="region of interest" description="Disordered" evidence="4">
    <location>
        <begin position="1"/>
        <end position="65"/>
    </location>
</feature>
<name>A0A8J5SGM2_ZIZPA</name>
<dbReference type="InterPro" id="IPR005172">
    <property type="entry name" value="CRC"/>
</dbReference>
<keyword evidence="7" id="KW-1185">Reference proteome</keyword>
<reference evidence="6" key="2">
    <citation type="submission" date="2021-02" db="EMBL/GenBank/DDBJ databases">
        <authorList>
            <person name="Kimball J.A."/>
            <person name="Haas M.W."/>
            <person name="Macchietto M."/>
            <person name="Kono T."/>
            <person name="Duquette J."/>
            <person name="Shao M."/>
        </authorList>
    </citation>
    <scope>NUCLEOTIDE SEQUENCE</scope>
    <source>
        <tissue evidence="6">Fresh leaf tissue</tissue>
    </source>
</reference>